<dbReference type="PANTHER" id="PTHR13799">
    <property type="entry name" value="NGG1 INTERACTING FACTOR 3"/>
    <property type="match status" value="1"/>
</dbReference>
<dbReference type="RefSeq" id="WP_186866416.1">
    <property type="nucleotide sequence ID" value="NZ_JACOPH010000002.1"/>
</dbReference>
<dbReference type="Gene3D" id="3.40.1390.30">
    <property type="entry name" value="NIF3 (NGG1p interacting factor 3)-like"/>
    <property type="match status" value="2"/>
</dbReference>
<dbReference type="SUPFAM" id="SSF102705">
    <property type="entry name" value="NIF3 (NGG1p interacting factor 3)-like"/>
    <property type="match status" value="1"/>
</dbReference>
<feature type="binding site" evidence="4">
    <location>
        <position position="224"/>
    </location>
    <ligand>
        <name>a divalent metal cation</name>
        <dbReference type="ChEBI" id="CHEBI:60240"/>
        <label>1</label>
    </ligand>
</feature>
<dbReference type="NCBIfam" id="TIGR00486">
    <property type="entry name" value="YbgI_SA1388"/>
    <property type="match status" value="1"/>
</dbReference>
<dbReference type="GO" id="GO:0005737">
    <property type="term" value="C:cytoplasm"/>
    <property type="evidence" value="ECO:0007669"/>
    <property type="project" value="TreeGrafter"/>
</dbReference>
<name>A0A923RSB8_9FIRM</name>
<dbReference type="FunFam" id="3.40.1390.30:FF:000001">
    <property type="entry name" value="GTP cyclohydrolase 1 type 2"/>
    <property type="match status" value="1"/>
</dbReference>
<evidence type="ECO:0000256" key="4">
    <source>
        <dbReference type="PIRSR" id="PIRSR602678-1"/>
    </source>
</evidence>
<comment type="caution">
    <text evidence="5">The sequence shown here is derived from an EMBL/GenBank/DDBJ whole genome shotgun (WGS) entry which is preliminary data.</text>
</comment>
<keyword evidence="6" id="KW-1185">Reference proteome</keyword>
<keyword evidence="3 4" id="KW-0479">Metal-binding</keyword>
<dbReference type="Proteomes" id="UP000606720">
    <property type="component" value="Unassembled WGS sequence"/>
</dbReference>
<dbReference type="EMBL" id="JACOPH010000002">
    <property type="protein sequence ID" value="MBC5713496.1"/>
    <property type="molecule type" value="Genomic_DNA"/>
</dbReference>
<dbReference type="InterPro" id="IPR036069">
    <property type="entry name" value="DUF34/NIF3_sf"/>
</dbReference>
<evidence type="ECO:0000256" key="3">
    <source>
        <dbReference type="ARBA" id="ARBA00022723"/>
    </source>
</evidence>
<feature type="binding site" evidence="4">
    <location>
        <position position="103"/>
    </location>
    <ligand>
        <name>a divalent metal cation</name>
        <dbReference type="ChEBI" id="CHEBI:60240"/>
        <label>1</label>
    </ligand>
</feature>
<feature type="binding site" evidence="4">
    <location>
        <position position="64"/>
    </location>
    <ligand>
        <name>a divalent metal cation</name>
        <dbReference type="ChEBI" id="CHEBI:60240"/>
        <label>2</label>
    </ligand>
</feature>
<dbReference type="InterPro" id="IPR002678">
    <property type="entry name" value="DUF34/NIF3"/>
</dbReference>
<protein>
    <recommendedName>
        <fullName evidence="2">GTP cyclohydrolase 1 type 2 homolog</fullName>
    </recommendedName>
</protein>
<dbReference type="GO" id="GO:0046872">
    <property type="term" value="F:metal ion binding"/>
    <property type="evidence" value="ECO:0007669"/>
    <property type="project" value="UniProtKB-KW"/>
</dbReference>
<dbReference type="Pfam" id="PF01784">
    <property type="entry name" value="DUF34_NIF3"/>
    <property type="match status" value="1"/>
</dbReference>
<accession>A0A923RSB8</accession>
<dbReference type="AlphaFoldDB" id="A0A923RSB8"/>
<reference evidence="5" key="1">
    <citation type="submission" date="2020-08" db="EMBL/GenBank/DDBJ databases">
        <title>Genome public.</title>
        <authorList>
            <person name="Liu C."/>
            <person name="Sun Q."/>
        </authorList>
    </citation>
    <scope>NUCLEOTIDE SEQUENCE</scope>
    <source>
        <strain evidence="5">BX1005</strain>
    </source>
</reference>
<feature type="binding site" evidence="4">
    <location>
        <position position="65"/>
    </location>
    <ligand>
        <name>a divalent metal cation</name>
        <dbReference type="ChEBI" id="CHEBI:60240"/>
        <label>1</label>
    </ligand>
</feature>
<dbReference type="PANTHER" id="PTHR13799:SF14">
    <property type="entry name" value="GTP CYCLOHYDROLASE 1 TYPE 2 HOMOLOG"/>
    <property type="match status" value="1"/>
</dbReference>
<organism evidence="5 6">
    <name type="scientific">Roseburia zhanii</name>
    <dbReference type="NCBI Taxonomy" id="2763064"/>
    <lineage>
        <taxon>Bacteria</taxon>
        <taxon>Bacillati</taxon>
        <taxon>Bacillota</taxon>
        <taxon>Clostridia</taxon>
        <taxon>Lachnospirales</taxon>
        <taxon>Lachnospiraceae</taxon>
        <taxon>Roseburia</taxon>
    </lineage>
</organism>
<gene>
    <name evidence="5" type="ORF">H8S17_04580</name>
</gene>
<evidence type="ECO:0000313" key="6">
    <source>
        <dbReference type="Proteomes" id="UP000606720"/>
    </source>
</evidence>
<comment type="similarity">
    <text evidence="1">Belongs to the GTP cyclohydrolase I type 2/NIF3 family.</text>
</comment>
<sequence>MKCRELIHILEEQSPEYCACDWDNVGLLTGSLEKEVEKIYIALDATDAVIDAAVAAGADMLLTHHPLIFKGVKQITSDDFTGRRLIKLIRHDIACYAMHTNFDVRGMADLSAAMIGLEKCRVLDVTAVTDGKEEGIGRTGNLIDPMTLKQCALFVKAIFSLEQVKVFGTPDTILTRAAISPGSGKSEIKNAIAQGADVLITGDIDHHDGIDAVAQGLCIIDAGHYGLEHIFVSYMKEYLERRCENIEIMTQKLTFPFWVV</sequence>
<evidence type="ECO:0000256" key="1">
    <source>
        <dbReference type="ARBA" id="ARBA00006964"/>
    </source>
</evidence>
<proteinExistence type="inferred from homology"/>
<evidence type="ECO:0000256" key="2">
    <source>
        <dbReference type="ARBA" id="ARBA00022112"/>
    </source>
</evidence>
<feature type="binding site" evidence="4">
    <location>
        <position position="228"/>
    </location>
    <ligand>
        <name>a divalent metal cation</name>
        <dbReference type="ChEBI" id="CHEBI:60240"/>
        <label>1</label>
    </ligand>
</feature>
<evidence type="ECO:0000313" key="5">
    <source>
        <dbReference type="EMBL" id="MBC5713496.1"/>
    </source>
</evidence>